<feature type="chain" id="PRO_5016459172" description="Flagellar protein FliL" evidence="11">
    <location>
        <begin position="30"/>
        <end position="141"/>
    </location>
</feature>
<keyword evidence="6" id="KW-0812">Transmembrane</keyword>
<evidence type="ECO:0000256" key="10">
    <source>
        <dbReference type="RuleBase" id="RU364125"/>
    </source>
</evidence>
<keyword evidence="12" id="KW-0282">Flagellum</keyword>
<keyword evidence="12" id="KW-0966">Cell projection</keyword>
<keyword evidence="10" id="KW-0997">Cell inner membrane</keyword>
<reference evidence="12 13" key="1">
    <citation type="submission" date="2018-06" db="EMBL/GenBank/DDBJ databases">
        <title>Genomic Encyclopedia of Type Strains, Phase III (KMG-III): the genomes of soil and plant-associated and newly described type strains.</title>
        <authorList>
            <person name="Whitman W."/>
        </authorList>
    </citation>
    <scope>NUCLEOTIDE SEQUENCE [LARGE SCALE GENOMIC DNA]</scope>
    <source>
        <strain evidence="12 13">CECT 7730</strain>
    </source>
</reference>
<evidence type="ECO:0000256" key="9">
    <source>
        <dbReference type="ARBA" id="ARBA00023136"/>
    </source>
</evidence>
<gene>
    <name evidence="12" type="ORF">DFP75_10786</name>
</gene>
<protein>
    <recommendedName>
        <fullName evidence="10">Flagellar protein FliL</fullName>
    </recommendedName>
</protein>
<comment type="caution">
    <text evidence="12">The sequence shown here is derived from an EMBL/GenBank/DDBJ whole genome shotgun (WGS) entry which is preliminary data.</text>
</comment>
<keyword evidence="9 10" id="KW-0472">Membrane</keyword>
<evidence type="ECO:0000256" key="3">
    <source>
        <dbReference type="ARBA" id="ARBA00008281"/>
    </source>
</evidence>
<dbReference type="EMBL" id="QKLW01000007">
    <property type="protein sequence ID" value="PYF79921.1"/>
    <property type="molecule type" value="Genomic_DNA"/>
</dbReference>
<comment type="subcellular location">
    <subcellularLocation>
        <location evidence="10">Cell inner membrane</location>
    </subcellularLocation>
    <subcellularLocation>
        <location evidence="2">Cell membrane</location>
        <topology evidence="2">Single-pass membrane protein</topology>
    </subcellularLocation>
</comment>
<evidence type="ECO:0000313" key="12">
    <source>
        <dbReference type="EMBL" id="PYF79921.1"/>
    </source>
</evidence>
<evidence type="ECO:0000256" key="8">
    <source>
        <dbReference type="ARBA" id="ARBA00022989"/>
    </source>
</evidence>
<dbReference type="GO" id="GO:0071978">
    <property type="term" value="P:bacterial-type flagellum-dependent swarming motility"/>
    <property type="evidence" value="ECO:0007669"/>
    <property type="project" value="TreeGrafter"/>
</dbReference>
<name>A0A318UVR4_9GAMM</name>
<feature type="signal peptide" evidence="11">
    <location>
        <begin position="1"/>
        <end position="29"/>
    </location>
</feature>
<keyword evidence="11" id="KW-0732">Signal</keyword>
<dbReference type="Proteomes" id="UP000247551">
    <property type="component" value="Unassembled WGS sequence"/>
</dbReference>
<evidence type="ECO:0000256" key="2">
    <source>
        <dbReference type="ARBA" id="ARBA00004162"/>
    </source>
</evidence>
<evidence type="ECO:0000256" key="1">
    <source>
        <dbReference type="ARBA" id="ARBA00002254"/>
    </source>
</evidence>
<dbReference type="AlphaFoldDB" id="A0A318UVR4"/>
<dbReference type="GO" id="GO:0006935">
    <property type="term" value="P:chemotaxis"/>
    <property type="evidence" value="ECO:0007669"/>
    <property type="project" value="UniProtKB-KW"/>
</dbReference>
<keyword evidence="4" id="KW-1003">Cell membrane</keyword>
<keyword evidence="13" id="KW-1185">Reference proteome</keyword>
<dbReference type="PANTHER" id="PTHR35091:SF2">
    <property type="entry name" value="FLAGELLAR PROTEIN FLIL"/>
    <property type="match status" value="1"/>
</dbReference>
<evidence type="ECO:0000256" key="7">
    <source>
        <dbReference type="ARBA" id="ARBA00022779"/>
    </source>
</evidence>
<dbReference type="PANTHER" id="PTHR35091">
    <property type="entry name" value="FLAGELLAR PROTEIN FLIL"/>
    <property type="match status" value="1"/>
</dbReference>
<keyword evidence="7 10" id="KW-0283">Flagellar rotation</keyword>
<comment type="similarity">
    <text evidence="3 10">Belongs to the FliL family.</text>
</comment>
<dbReference type="RefSeq" id="WP_110576668.1">
    <property type="nucleotide sequence ID" value="NZ_QKLW01000007.1"/>
</dbReference>
<evidence type="ECO:0000256" key="11">
    <source>
        <dbReference type="SAM" id="SignalP"/>
    </source>
</evidence>
<evidence type="ECO:0000256" key="4">
    <source>
        <dbReference type="ARBA" id="ARBA00022475"/>
    </source>
</evidence>
<dbReference type="GO" id="GO:0009425">
    <property type="term" value="C:bacterial-type flagellum basal body"/>
    <property type="evidence" value="ECO:0007669"/>
    <property type="project" value="InterPro"/>
</dbReference>
<dbReference type="Pfam" id="PF03748">
    <property type="entry name" value="FliL"/>
    <property type="match status" value="1"/>
</dbReference>
<keyword evidence="12" id="KW-0969">Cilium</keyword>
<organism evidence="12 13">
    <name type="scientific">Marinomonas alcarazii</name>
    <dbReference type="NCBI Taxonomy" id="491949"/>
    <lineage>
        <taxon>Bacteria</taxon>
        <taxon>Pseudomonadati</taxon>
        <taxon>Pseudomonadota</taxon>
        <taxon>Gammaproteobacteria</taxon>
        <taxon>Oceanospirillales</taxon>
        <taxon>Oceanospirillaceae</taxon>
        <taxon>Marinomonas</taxon>
    </lineage>
</organism>
<dbReference type="InterPro" id="IPR005503">
    <property type="entry name" value="FliL"/>
</dbReference>
<evidence type="ECO:0000313" key="13">
    <source>
        <dbReference type="Proteomes" id="UP000247551"/>
    </source>
</evidence>
<keyword evidence="5 10" id="KW-0145">Chemotaxis</keyword>
<evidence type="ECO:0000256" key="6">
    <source>
        <dbReference type="ARBA" id="ARBA00022692"/>
    </source>
</evidence>
<dbReference type="GO" id="GO:0005886">
    <property type="term" value="C:plasma membrane"/>
    <property type="evidence" value="ECO:0007669"/>
    <property type="project" value="UniProtKB-SubCell"/>
</dbReference>
<sequence>MSLMMSLNSKSRIFGLLLLLCTTSLTAYAEEDETTSQPAYVELKPNFVVNHVGNEDRLKYIKTSISIRTDASHTELIEANMPLIRDALVMFLSSRTTEQVTGAIAREETRAEAALAVNTALKEETGLEPVKDILFASFVTQ</sequence>
<proteinExistence type="inferred from homology"/>
<keyword evidence="8" id="KW-1133">Transmembrane helix</keyword>
<accession>A0A318UVR4</accession>
<comment type="function">
    <text evidence="1 10">Controls the rotational direction of flagella during chemotaxis.</text>
</comment>
<evidence type="ECO:0000256" key="5">
    <source>
        <dbReference type="ARBA" id="ARBA00022500"/>
    </source>
</evidence>